<dbReference type="SUPFAM" id="SSF56112">
    <property type="entry name" value="Protein kinase-like (PK-like)"/>
    <property type="match status" value="1"/>
</dbReference>
<dbReference type="AlphaFoldDB" id="A0AAU9IPY1"/>
<dbReference type="CDD" id="cd00180">
    <property type="entry name" value="PKc"/>
    <property type="match status" value="1"/>
</dbReference>
<reference evidence="2" key="1">
    <citation type="submission" date="2021-09" db="EMBL/GenBank/DDBJ databases">
        <authorList>
            <consortium name="AG Swart"/>
            <person name="Singh M."/>
            <person name="Singh A."/>
            <person name="Seah K."/>
            <person name="Emmerich C."/>
        </authorList>
    </citation>
    <scope>NUCLEOTIDE SEQUENCE</scope>
    <source>
        <strain evidence="2">ATCC30299</strain>
    </source>
</reference>
<dbReference type="InterPro" id="IPR000719">
    <property type="entry name" value="Prot_kinase_dom"/>
</dbReference>
<dbReference type="Pfam" id="PF00069">
    <property type="entry name" value="Pkinase"/>
    <property type="match status" value="1"/>
</dbReference>
<dbReference type="GO" id="GO:0000165">
    <property type="term" value="P:MAPK cascade"/>
    <property type="evidence" value="ECO:0007669"/>
    <property type="project" value="TreeGrafter"/>
</dbReference>
<dbReference type="Gene3D" id="1.10.510.10">
    <property type="entry name" value="Transferase(Phosphotransferase) domain 1"/>
    <property type="match status" value="1"/>
</dbReference>
<dbReference type="InterPro" id="IPR008271">
    <property type="entry name" value="Ser/Thr_kinase_AS"/>
</dbReference>
<evidence type="ECO:0000259" key="1">
    <source>
        <dbReference type="PROSITE" id="PS50011"/>
    </source>
</evidence>
<evidence type="ECO:0000313" key="3">
    <source>
        <dbReference type="Proteomes" id="UP001162131"/>
    </source>
</evidence>
<dbReference type="PROSITE" id="PS50011">
    <property type="entry name" value="PROTEIN_KINASE_DOM"/>
    <property type="match status" value="1"/>
</dbReference>
<dbReference type="Proteomes" id="UP001162131">
    <property type="component" value="Unassembled WGS sequence"/>
</dbReference>
<dbReference type="GO" id="GO:0005737">
    <property type="term" value="C:cytoplasm"/>
    <property type="evidence" value="ECO:0007669"/>
    <property type="project" value="TreeGrafter"/>
</dbReference>
<name>A0AAU9IPY1_9CILI</name>
<dbReference type="GO" id="GO:0043408">
    <property type="term" value="P:regulation of MAPK cascade"/>
    <property type="evidence" value="ECO:0007669"/>
    <property type="project" value="TreeGrafter"/>
</dbReference>
<accession>A0AAU9IPY1</accession>
<dbReference type="PANTHER" id="PTHR48015">
    <property type="entry name" value="SERINE/THREONINE-PROTEIN KINASE TAO"/>
    <property type="match status" value="1"/>
</dbReference>
<dbReference type="SMART" id="SM00220">
    <property type="entry name" value="S_TKc"/>
    <property type="match status" value="1"/>
</dbReference>
<comment type="caution">
    <text evidence="2">The sequence shown here is derived from an EMBL/GenBank/DDBJ whole genome shotgun (WGS) entry which is preliminary data.</text>
</comment>
<dbReference type="PROSITE" id="PS00108">
    <property type="entry name" value="PROTEIN_KINASE_ST"/>
    <property type="match status" value="1"/>
</dbReference>
<dbReference type="PANTHER" id="PTHR48015:SF40">
    <property type="entry name" value="SERINE_THREONINE-PROTEIN KINASE DST1-LIKE"/>
    <property type="match status" value="1"/>
</dbReference>
<dbReference type="EMBL" id="CAJZBQ010000017">
    <property type="protein sequence ID" value="CAG9316881.1"/>
    <property type="molecule type" value="Genomic_DNA"/>
</dbReference>
<dbReference type="InterPro" id="IPR011009">
    <property type="entry name" value="Kinase-like_dom_sf"/>
</dbReference>
<keyword evidence="3" id="KW-1185">Reference proteome</keyword>
<gene>
    <name evidence="2" type="ORF">BSTOLATCC_MIC17513</name>
</gene>
<proteinExistence type="predicted"/>
<sequence length="893" mass="105899">MHLSFSNVPELIYDRLIPEASNIDSPLLQKIISINCSKDLKDLLELENEVFTCESQDKLTRTLTILLYESCCFQVSLYSNPFNSEMLEFSIDKLWNISKKCPYFIREDSIREIIHRIVYVITKNDIEESPQKWLAQINRLKSMMFYVLDDELAELASKNFKYKYKNIKWNLKIISAFEWVGLAIPLTKRSKLKEAFAFFSKIFKENEIIKKSSWYKKEKFLGWFSNMDQSPTTVIVAKLAFEIYLPLSEYLNNEDLYDKNWFKIERDLFLNYLGNYPNEIRIALNDAMKKYKKYKQSSQKYKDENFHKIQKILSKIIIDDPEIYLDFQMLGIFKLFKPLKFYPKLISSQKEIRYGIILHLNEFSAPEVKVRKAKIITNQKEVAVKTYSCKNRDLLYKFQKERDILHMLSGKHKVFLKFYGSFWSKININNEIIYSFSIVMQLCEKSLQYDIENSVNYSEIKCCNTIGKILEGFTILERMEVYHHDIKPHNILITKTGNPKIADFGITILGLKWNSAYSQSKDDLLKGTTYYISPELAEARENLKKKPNLKITINPRYADIYSLGLVLSQIWKLKLLHSKNDQNFHELILKMLNKNYWERLGMYSVYFLFFNFLGKDRPDSVENLSSFEAEEFNQENNFDFPKKYNYMDRIFSNCIYKSPPEIWGNFKKEIIISGTLISDKKDVGAIILSNPNHMELIPYEKEAQTWLKISKENNKTILLAFKLLHINDDQEMLSKLVMVTEKMKNNSLYDEIFIRDLIEQKYSENEILKFLCEPFMKDFLKVLKNADINLNNDFTKSFMETENGFKLVPFIRNEIEAFYNLSENREISNFISLGKMIYSMATLKFDYHDFITEIETFAENLIHSHRRKELLLKFEEILIKFIGEISLNDYILF</sequence>
<feature type="domain" description="Protein kinase" evidence="1">
    <location>
        <begin position="354"/>
        <end position="633"/>
    </location>
</feature>
<dbReference type="GO" id="GO:0005524">
    <property type="term" value="F:ATP binding"/>
    <property type="evidence" value="ECO:0007669"/>
    <property type="project" value="InterPro"/>
</dbReference>
<protein>
    <recommendedName>
        <fullName evidence="1">Protein kinase domain-containing protein</fullName>
    </recommendedName>
</protein>
<organism evidence="2 3">
    <name type="scientific">Blepharisma stoltei</name>
    <dbReference type="NCBI Taxonomy" id="1481888"/>
    <lineage>
        <taxon>Eukaryota</taxon>
        <taxon>Sar</taxon>
        <taxon>Alveolata</taxon>
        <taxon>Ciliophora</taxon>
        <taxon>Postciliodesmatophora</taxon>
        <taxon>Heterotrichea</taxon>
        <taxon>Heterotrichida</taxon>
        <taxon>Blepharismidae</taxon>
        <taxon>Blepharisma</taxon>
    </lineage>
</organism>
<dbReference type="InterPro" id="IPR050285">
    <property type="entry name" value="STE20_Ser/Thr_kinase"/>
</dbReference>
<dbReference type="GO" id="GO:0004674">
    <property type="term" value="F:protein serine/threonine kinase activity"/>
    <property type="evidence" value="ECO:0007669"/>
    <property type="project" value="TreeGrafter"/>
</dbReference>
<evidence type="ECO:0000313" key="2">
    <source>
        <dbReference type="EMBL" id="CAG9316881.1"/>
    </source>
</evidence>